<keyword evidence="1" id="KW-0808">Transferase</keyword>
<dbReference type="Pfam" id="PF04970">
    <property type="entry name" value="LRAT"/>
    <property type="match status" value="1"/>
</dbReference>
<dbReference type="InterPro" id="IPR007053">
    <property type="entry name" value="LRAT_dom"/>
</dbReference>
<protein>
    <submittedName>
        <fullName evidence="5">Lecithin retinol acyltransferase family protein</fullName>
    </submittedName>
</protein>
<dbReference type="GO" id="GO:0016746">
    <property type="term" value="F:acyltransferase activity"/>
    <property type="evidence" value="ECO:0007669"/>
    <property type="project" value="UniProtKB-KW"/>
</dbReference>
<reference evidence="5 6" key="1">
    <citation type="submission" date="2022-03" db="EMBL/GenBank/DDBJ databases">
        <title>Genomic signatures underlying metal tolerance in selected Arctic bacterial isolates.</title>
        <authorList>
            <person name="Thomas F.A."/>
            <person name="Venkatachalam S."/>
            <person name="Krishnan K.P."/>
        </authorList>
    </citation>
    <scope>NUCLEOTIDE SEQUENCE [LARGE SCALE GENOMIC DNA]</scope>
    <source>
        <strain evidence="5 6">HM116</strain>
    </source>
</reference>
<gene>
    <name evidence="5" type="ORF">MLE19_00440</name>
</gene>
<dbReference type="EMBL" id="JAKVTW010000001">
    <property type="protein sequence ID" value="MCH4809793.1"/>
    <property type="molecule type" value="Genomic_DNA"/>
</dbReference>
<accession>A0ABS9S161</accession>
<keyword evidence="3" id="KW-0443">Lipid metabolism</keyword>
<dbReference type="RefSeq" id="WP_240716111.1">
    <property type="nucleotide sequence ID" value="NZ_JAKVTW010000001.1"/>
</dbReference>
<comment type="caution">
    <text evidence="5">The sequence shown here is derived from an EMBL/GenBank/DDBJ whole genome shotgun (WGS) entry which is preliminary data.</text>
</comment>
<evidence type="ECO:0000313" key="5">
    <source>
        <dbReference type="EMBL" id="MCH4809793.1"/>
    </source>
</evidence>
<evidence type="ECO:0000313" key="6">
    <source>
        <dbReference type="Proteomes" id="UP001320609"/>
    </source>
</evidence>
<evidence type="ECO:0000256" key="2">
    <source>
        <dbReference type="ARBA" id="ARBA00022801"/>
    </source>
</evidence>
<dbReference type="PANTHER" id="PTHR13943">
    <property type="entry name" value="HRAS-LIKE SUPPRESSOR - RELATED"/>
    <property type="match status" value="1"/>
</dbReference>
<name>A0ABS9S161_9GAMM</name>
<dbReference type="PANTHER" id="PTHR13943:SF77">
    <property type="entry name" value="LRAT DOMAIN-CONTAINING PROTEIN"/>
    <property type="match status" value="1"/>
</dbReference>
<keyword evidence="5" id="KW-0012">Acyltransferase</keyword>
<sequence>MFKFDWLGITTGIGPSRWLTAKLLDQNKPAKAKPKKRTNRKIRLQAGDVIRESRIMYDHYGVYVGDLKVIHFTEGKVKKTSLHSFCRMPTKRISVMSFKPSLIRGINRKNCVERANKALGMSNYDLIRHNCEHFATWCRTNKPYSSQATTQGREYHFQHAAAGSLTSFLTKPFADEYGMKTKKEVKISQCV</sequence>
<dbReference type="PROSITE" id="PS51934">
    <property type="entry name" value="LRAT"/>
    <property type="match status" value="1"/>
</dbReference>
<feature type="domain" description="LRAT" evidence="4">
    <location>
        <begin position="49"/>
        <end position="147"/>
    </location>
</feature>
<proteinExistence type="predicted"/>
<dbReference type="InterPro" id="IPR051496">
    <property type="entry name" value="H-rev107_PLA/AT"/>
</dbReference>
<keyword evidence="2" id="KW-0378">Hydrolase</keyword>
<dbReference type="Gene3D" id="3.90.1720.10">
    <property type="entry name" value="endopeptidase domain like (from Nostoc punctiforme)"/>
    <property type="match status" value="1"/>
</dbReference>
<organism evidence="5 6">
    <name type="scientific">Vreelandella neptunia</name>
    <dbReference type="NCBI Taxonomy" id="115551"/>
    <lineage>
        <taxon>Bacteria</taxon>
        <taxon>Pseudomonadati</taxon>
        <taxon>Pseudomonadota</taxon>
        <taxon>Gammaproteobacteria</taxon>
        <taxon>Oceanospirillales</taxon>
        <taxon>Halomonadaceae</taxon>
        <taxon>Vreelandella</taxon>
    </lineage>
</organism>
<dbReference type="Proteomes" id="UP001320609">
    <property type="component" value="Unassembled WGS sequence"/>
</dbReference>
<evidence type="ECO:0000256" key="1">
    <source>
        <dbReference type="ARBA" id="ARBA00022679"/>
    </source>
</evidence>
<evidence type="ECO:0000259" key="4">
    <source>
        <dbReference type="PROSITE" id="PS51934"/>
    </source>
</evidence>
<keyword evidence="6" id="KW-1185">Reference proteome</keyword>
<evidence type="ECO:0000256" key="3">
    <source>
        <dbReference type="ARBA" id="ARBA00023098"/>
    </source>
</evidence>